<evidence type="ECO:0000256" key="1">
    <source>
        <dbReference type="SAM" id="MobiDB-lite"/>
    </source>
</evidence>
<dbReference type="Proteomes" id="UP000799537">
    <property type="component" value="Unassembled WGS sequence"/>
</dbReference>
<name>A0A6A6CR45_ZASCE</name>
<keyword evidence="3" id="KW-1185">Reference proteome</keyword>
<reference evidence="2" key="1">
    <citation type="journal article" date="2020" name="Stud. Mycol.">
        <title>101 Dothideomycetes genomes: a test case for predicting lifestyles and emergence of pathogens.</title>
        <authorList>
            <person name="Haridas S."/>
            <person name="Albert R."/>
            <person name="Binder M."/>
            <person name="Bloem J."/>
            <person name="Labutti K."/>
            <person name="Salamov A."/>
            <person name="Andreopoulos B."/>
            <person name="Baker S."/>
            <person name="Barry K."/>
            <person name="Bills G."/>
            <person name="Bluhm B."/>
            <person name="Cannon C."/>
            <person name="Castanera R."/>
            <person name="Culley D."/>
            <person name="Daum C."/>
            <person name="Ezra D."/>
            <person name="Gonzalez J."/>
            <person name="Henrissat B."/>
            <person name="Kuo A."/>
            <person name="Liang C."/>
            <person name="Lipzen A."/>
            <person name="Lutzoni F."/>
            <person name="Magnuson J."/>
            <person name="Mondo S."/>
            <person name="Nolan M."/>
            <person name="Ohm R."/>
            <person name="Pangilinan J."/>
            <person name="Park H.-J."/>
            <person name="Ramirez L."/>
            <person name="Alfaro M."/>
            <person name="Sun H."/>
            <person name="Tritt A."/>
            <person name="Yoshinaga Y."/>
            <person name="Zwiers L.-H."/>
            <person name="Turgeon B."/>
            <person name="Goodwin S."/>
            <person name="Spatafora J."/>
            <person name="Crous P."/>
            <person name="Grigoriev I."/>
        </authorList>
    </citation>
    <scope>NUCLEOTIDE SEQUENCE</scope>
    <source>
        <strain evidence="2">ATCC 36951</strain>
    </source>
</reference>
<accession>A0A6A6CR45</accession>
<dbReference type="GeneID" id="54558440"/>
<feature type="compositionally biased region" description="Polar residues" evidence="1">
    <location>
        <begin position="26"/>
        <end position="40"/>
    </location>
</feature>
<dbReference type="RefSeq" id="XP_033670440.1">
    <property type="nucleotide sequence ID" value="XM_033805168.1"/>
</dbReference>
<dbReference type="EMBL" id="ML993587">
    <property type="protein sequence ID" value="KAF2169551.1"/>
    <property type="molecule type" value="Genomic_DNA"/>
</dbReference>
<evidence type="ECO:0000313" key="3">
    <source>
        <dbReference type="Proteomes" id="UP000799537"/>
    </source>
</evidence>
<organism evidence="2 3">
    <name type="scientific">Zasmidium cellare ATCC 36951</name>
    <dbReference type="NCBI Taxonomy" id="1080233"/>
    <lineage>
        <taxon>Eukaryota</taxon>
        <taxon>Fungi</taxon>
        <taxon>Dikarya</taxon>
        <taxon>Ascomycota</taxon>
        <taxon>Pezizomycotina</taxon>
        <taxon>Dothideomycetes</taxon>
        <taxon>Dothideomycetidae</taxon>
        <taxon>Mycosphaerellales</taxon>
        <taxon>Mycosphaerellaceae</taxon>
        <taxon>Zasmidium</taxon>
    </lineage>
</organism>
<dbReference type="AlphaFoldDB" id="A0A6A6CR45"/>
<proteinExistence type="predicted"/>
<sequence length="329" mass="36814">MARNHVGGDEEDEHNELPPPSYAEATGSSASLPINGQQSGYVDEKERLRHSLRSTSSPSIPPYPATGMLELVVDFKKPMLDFWTLNITPLELLPELSYWQLRYSTRYKATMRRHAPEPQSNFPLREVAEIKFPENVKPDCGPLITFWPHEEEIERAGLRHVSATERYMHCSGWVAIKFALDLPALGGSRVVWMVPKGRETTKDSEQEANVERNPSTSEKAPDEPSSKDRRRSTVKSLSWTPFPTQHLVEEWSNRIVATYTRAAPWSKHQGYLTILPSERGLTAEIIEGIVIATAAMVGMQDAIGMASSLIESGFDSVRNKGKGKSKDIG</sequence>
<protein>
    <submittedName>
        <fullName evidence="2">Uncharacterized protein</fullName>
    </submittedName>
</protein>
<feature type="region of interest" description="Disordered" evidence="1">
    <location>
        <begin position="1"/>
        <end position="60"/>
    </location>
</feature>
<feature type="region of interest" description="Disordered" evidence="1">
    <location>
        <begin position="198"/>
        <end position="236"/>
    </location>
</feature>
<dbReference type="OrthoDB" id="3649991at2759"/>
<evidence type="ECO:0000313" key="2">
    <source>
        <dbReference type="EMBL" id="KAF2169551.1"/>
    </source>
</evidence>
<gene>
    <name evidence="2" type="ORF">M409DRAFT_19963</name>
</gene>